<dbReference type="InterPro" id="IPR001810">
    <property type="entry name" value="F-box_dom"/>
</dbReference>
<feature type="domain" description="F-box" evidence="1">
    <location>
        <begin position="17"/>
        <end position="53"/>
    </location>
</feature>
<dbReference type="PANTHER" id="PTHR31639:SF42">
    <property type="entry name" value="OS02G0160200 PROTEIN"/>
    <property type="match status" value="1"/>
</dbReference>
<evidence type="ECO:0000313" key="2">
    <source>
        <dbReference type="EMBL" id="KAL3520804.1"/>
    </source>
</evidence>
<gene>
    <name evidence="2" type="ORF">ACH5RR_018953</name>
</gene>
<dbReference type="Pfam" id="PF00646">
    <property type="entry name" value="F-box"/>
    <property type="match status" value="1"/>
</dbReference>
<evidence type="ECO:0000259" key="1">
    <source>
        <dbReference type="Pfam" id="PF00646"/>
    </source>
</evidence>
<proteinExistence type="predicted"/>
<dbReference type="AlphaFoldDB" id="A0ABD2ZNU7"/>
<name>A0ABD2ZNU7_9GENT</name>
<evidence type="ECO:0000313" key="3">
    <source>
        <dbReference type="Proteomes" id="UP001630127"/>
    </source>
</evidence>
<dbReference type="Proteomes" id="UP001630127">
    <property type="component" value="Unassembled WGS sequence"/>
</dbReference>
<dbReference type="EMBL" id="JBJUIK010000008">
    <property type="protein sequence ID" value="KAL3520804.1"/>
    <property type="molecule type" value="Genomic_DNA"/>
</dbReference>
<dbReference type="PANTHER" id="PTHR31639">
    <property type="entry name" value="F-BOX PROTEIN-LIKE"/>
    <property type="match status" value="1"/>
</dbReference>
<sequence>MKQEGIDHEGNDDEWLFPQPIIQHILSYLSTNDAARMSLLSKTWCIAWSTHPILNLDLDDEAFSKVRGPRKNPEDTIVVDHVRAEFMNYLNKSLQRYHNQNVCIEQLNLSMNCFSSPDCQRD</sequence>
<accession>A0ABD2ZNU7</accession>
<reference evidence="2 3" key="1">
    <citation type="submission" date="2024-11" db="EMBL/GenBank/DDBJ databases">
        <title>A near-complete genome assembly of Cinchona calisaya.</title>
        <authorList>
            <person name="Lian D.C."/>
            <person name="Zhao X.W."/>
            <person name="Wei L."/>
        </authorList>
    </citation>
    <scope>NUCLEOTIDE SEQUENCE [LARGE SCALE GENOMIC DNA]</scope>
    <source>
        <tissue evidence="2">Nenye</tissue>
    </source>
</reference>
<dbReference type="InterPro" id="IPR036047">
    <property type="entry name" value="F-box-like_dom_sf"/>
</dbReference>
<dbReference type="SUPFAM" id="SSF81383">
    <property type="entry name" value="F-box domain"/>
    <property type="match status" value="1"/>
</dbReference>
<organism evidence="2 3">
    <name type="scientific">Cinchona calisaya</name>
    <dbReference type="NCBI Taxonomy" id="153742"/>
    <lineage>
        <taxon>Eukaryota</taxon>
        <taxon>Viridiplantae</taxon>
        <taxon>Streptophyta</taxon>
        <taxon>Embryophyta</taxon>
        <taxon>Tracheophyta</taxon>
        <taxon>Spermatophyta</taxon>
        <taxon>Magnoliopsida</taxon>
        <taxon>eudicotyledons</taxon>
        <taxon>Gunneridae</taxon>
        <taxon>Pentapetalae</taxon>
        <taxon>asterids</taxon>
        <taxon>lamiids</taxon>
        <taxon>Gentianales</taxon>
        <taxon>Rubiaceae</taxon>
        <taxon>Cinchonoideae</taxon>
        <taxon>Cinchoneae</taxon>
        <taxon>Cinchona</taxon>
    </lineage>
</organism>
<comment type="caution">
    <text evidence="2">The sequence shown here is derived from an EMBL/GenBank/DDBJ whole genome shotgun (WGS) entry which is preliminary data.</text>
</comment>
<keyword evidence="3" id="KW-1185">Reference proteome</keyword>
<protein>
    <recommendedName>
        <fullName evidence="1">F-box domain-containing protein</fullName>
    </recommendedName>
</protein>